<proteinExistence type="predicted"/>
<sequence>MSAPHKLPRYDVVVVGAGHNGLVSAAYLAEAGLSVLVLERLGTTGGAAVSQELFPGRPAKLSRFSYLVSLFPDQISKDLGLDAQFRTRRTASYTPTIRRGQHTGLLIESNPGQQTADSFQALTGSSREYERWQSFHGRLAEMAQVLAPSMLEPMVARNKMRQRLGEDVWRWVVEQPLGATVEEVFADDLVRGTVATDGVIGTFADLHDPDLRQNRTFLYHHVGNGTGDWRVPIGGMGALSSSIERAAWKRGAEVLTRAFAQRVRSDGRHAQVQFQHGGESHVVECDWVLGNVAPWVMHLLLGENPGPRPEGSQIKVNMLLDRLPRLRSGVSPPLAFNGTFHVGESYDQLQQAYVEAQEGDIPEFPPGELYCHSLTDPSVMGTLAMEGMHAFTFFGLHAPARLYSGHVEAQRDETVLRILDAINVYLEEPIENLISLDENGNPCLEAMAPQDVEAALAMPGGHIWHGDLSWPWSTNRAAPDTPAHAWGVATHVDNVLMAGSGAARGGGVSGVAGHNAAMALLEILGKKDRTRDE</sequence>
<accession>A0ABU2C0K7</accession>
<name>A0ABU2C0K7_9ACTN</name>
<dbReference type="SUPFAM" id="SSF51905">
    <property type="entry name" value="FAD/NAD(P)-binding domain"/>
    <property type="match status" value="1"/>
</dbReference>
<keyword evidence="2" id="KW-1185">Reference proteome</keyword>
<gene>
    <name evidence="1" type="ORF">J2S63_003713</name>
</gene>
<organism evidence="1 2">
    <name type="scientific">Nocardioides marmoribigeumensis</name>
    <dbReference type="NCBI Taxonomy" id="433649"/>
    <lineage>
        <taxon>Bacteria</taxon>
        <taxon>Bacillati</taxon>
        <taxon>Actinomycetota</taxon>
        <taxon>Actinomycetes</taxon>
        <taxon>Propionibacteriales</taxon>
        <taxon>Nocardioidaceae</taxon>
        <taxon>Nocardioides</taxon>
    </lineage>
</organism>
<reference evidence="1 2" key="1">
    <citation type="submission" date="2023-07" db="EMBL/GenBank/DDBJ databases">
        <title>Sequencing the genomes of 1000 actinobacteria strains.</title>
        <authorList>
            <person name="Klenk H.-P."/>
        </authorList>
    </citation>
    <scope>NUCLEOTIDE SEQUENCE [LARGE SCALE GENOMIC DNA]</scope>
    <source>
        <strain evidence="1 2">DSM 19426</strain>
    </source>
</reference>
<dbReference type="PANTHER" id="PTHR10668:SF103">
    <property type="entry name" value="PYRIDINE NUCLEOTIDE-DISULFIDE OXIDOREDUCTASE DOMAIN-CONTAINING PROTEIN 2"/>
    <property type="match status" value="1"/>
</dbReference>
<protein>
    <submittedName>
        <fullName evidence="1">Phytoene dehydrogenase-like protein</fullName>
    </submittedName>
</protein>
<dbReference type="Pfam" id="PF13450">
    <property type="entry name" value="NAD_binding_8"/>
    <property type="match status" value="1"/>
</dbReference>
<dbReference type="Proteomes" id="UP001183648">
    <property type="component" value="Unassembled WGS sequence"/>
</dbReference>
<dbReference type="EMBL" id="JAVDYG010000001">
    <property type="protein sequence ID" value="MDR7364160.1"/>
    <property type="molecule type" value="Genomic_DNA"/>
</dbReference>
<dbReference type="RefSeq" id="WP_310305477.1">
    <property type="nucleotide sequence ID" value="NZ_BAAAPS010000005.1"/>
</dbReference>
<dbReference type="Gene3D" id="3.50.50.60">
    <property type="entry name" value="FAD/NAD(P)-binding domain"/>
    <property type="match status" value="2"/>
</dbReference>
<evidence type="ECO:0000313" key="2">
    <source>
        <dbReference type="Proteomes" id="UP001183648"/>
    </source>
</evidence>
<dbReference type="PANTHER" id="PTHR10668">
    <property type="entry name" value="PHYTOENE DEHYDROGENASE"/>
    <property type="match status" value="1"/>
</dbReference>
<comment type="caution">
    <text evidence="1">The sequence shown here is derived from an EMBL/GenBank/DDBJ whole genome shotgun (WGS) entry which is preliminary data.</text>
</comment>
<dbReference type="InterPro" id="IPR036188">
    <property type="entry name" value="FAD/NAD-bd_sf"/>
</dbReference>
<evidence type="ECO:0000313" key="1">
    <source>
        <dbReference type="EMBL" id="MDR7364160.1"/>
    </source>
</evidence>